<dbReference type="STRING" id="889306.KP78_04610"/>
<evidence type="ECO:0000256" key="4">
    <source>
        <dbReference type="SAM" id="MobiDB-lite"/>
    </source>
</evidence>
<dbReference type="SMART" id="SM00354">
    <property type="entry name" value="HTH_LACI"/>
    <property type="match status" value="1"/>
</dbReference>
<dbReference type="GO" id="GO:0003700">
    <property type="term" value="F:DNA-binding transcription factor activity"/>
    <property type="evidence" value="ECO:0007669"/>
    <property type="project" value="TreeGrafter"/>
</dbReference>
<feature type="domain" description="HTH lacI-type" evidence="5">
    <location>
        <begin position="2"/>
        <end position="56"/>
    </location>
</feature>
<dbReference type="PROSITE" id="PS50943">
    <property type="entry name" value="HTH_CROC1"/>
    <property type="match status" value="1"/>
</dbReference>
<name>A0A0C2W695_9BACL</name>
<evidence type="ECO:0000256" key="1">
    <source>
        <dbReference type="ARBA" id="ARBA00023015"/>
    </source>
</evidence>
<reference evidence="7 8" key="1">
    <citation type="submission" date="2015-01" db="EMBL/GenBank/DDBJ databases">
        <title>Genome sequencing of Jeotgalibacillus soli.</title>
        <authorList>
            <person name="Goh K.M."/>
            <person name="Chan K.-G."/>
            <person name="Yaakop A.S."/>
            <person name="Ee R."/>
            <person name="Gan H.M."/>
            <person name="Chan C.S."/>
        </authorList>
    </citation>
    <scope>NUCLEOTIDE SEQUENCE [LARGE SCALE GENOMIC DNA]</scope>
    <source>
        <strain evidence="7 8">P9</strain>
    </source>
</reference>
<gene>
    <name evidence="7" type="ORF">KP78_04610</name>
</gene>
<feature type="domain" description="HTH cro/C1-type" evidence="6">
    <location>
        <begin position="3"/>
        <end position="50"/>
    </location>
</feature>
<dbReference type="CDD" id="cd01392">
    <property type="entry name" value="HTH_LacI"/>
    <property type="match status" value="1"/>
</dbReference>
<protein>
    <submittedName>
        <fullName evidence="7">LacI family transcriptional regulator</fullName>
    </submittedName>
</protein>
<evidence type="ECO:0000313" key="8">
    <source>
        <dbReference type="Proteomes" id="UP000031938"/>
    </source>
</evidence>
<evidence type="ECO:0000256" key="3">
    <source>
        <dbReference type="ARBA" id="ARBA00023163"/>
    </source>
</evidence>
<dbReference type="Pfam" id="PF13377">
    <property type="entry name" value="Peripla_BP_3"/>
    <property type="match status" value="1"/>
</dbReference>
<keyword evidence="2" id="KW-0238">DNA-binding</keyword>
<dbReference type="Proteomes" id="UP000031938">
    <property type="component" value="Unassembled WGS sequence"/>
</dbReference>
<dbReference type="InterPro" id="IPR001387">
    <property type="entry name" value="Cro/C1-type_HTH"/>
</dbReference>
<dbReference type="RefSeq" id="WP_041085879.1">
    <property type="nucleotide sequence ID" value="NZ_JXRP01000006.1"/>
</dbReference>
<dbReference type="SUPFAM" id="SSF47413">
    <property type="entry name" value="lambda repressor-like DNA-binding domains"/>
    <property type="match status" value="1"/>
</dbReference>
<dbReference type="InterPro" id="IPR028082">
    <property type="entry name" value="Peripla_BP_I"/>
</dbReference>
<sequence>MVTIKDLAKHTGVSVTTVSRALNGYSDVNENTRKKIMEAARLLNYSPNTLARSLVMKKSKTIGMLISGFLRESVKDNFLMDVMAGVHDFAAQTDYDIVIFNTNSSKQREKTYAQLCKERQVDGVIIQGIRTDDPYLLEIVEGDIPCVLVDIPLIGKWAGYVSTDNIAGASQVANYLADQGHRSIGMINGHDFAFVSQERFTGFQKTLNKRGITFDSSRVENGNFSEQGGAEAALRLLEKDPTITAVFCASDLMAIGAMNALTSKGIRIPEDISIVGYDDILLSRYVRPALTTVSQDTHGLGSAAAKMLINMLDHEGQPQQATVPHEFIERSSSKRLNR</sequence>
<organism evidence="7 8">
    <name type="scientific">Jeotgalibacillus soli</name>
    <dbReference type="NCBI Taxonomy" id="889306"/>
    <lineage>
        <taxon>Bacteria</taxon>
        <taxon>Bacillati</taxon>
        <taxon>Bacillota</taxon>
        <taxon>Bacilli</taxon>
        <taxon>Bacillales</taxon>
        <taxon>Caryophanaceae</taxon>
        <taxon>Jeotgalibacillus</taxon>
    </lineage>
</organism>
<proteinExistence type="predicted"/>
<comment type="caution">
    <text evidence="7">The sequence shown here is derived from an EMBL/GenBank/DDBJ whole genome shotgun (WGS) entry which is preliminary data.</text>
</comment>
<evidence type="ECO:0000259" key="6">
    <source>
        <dbReference type="PROSITE" id="PS50943"/>
    </source>
</evidence>
<dbReference type="Gene3D" id="1.10.260.40">
    <property type="entry name" value="lambda repressor-like DNA-binding domains"/>
    <property type="match status" value="1"/>
</dbReference>
<dbReference type="Pfam" id="PF00356">
    <property type="entry name" value="LacI"/>
    <property type="match status" value="1"/>
</dbReference>
<evidence type="ECO:0000313" key="7">
    <source>
        <dbReference type="EMBL" id="KIL52091.1"/>
    </source>
</evidence>
<dbReference type="PROSITE" id="PS50932">
    <property type="entry name" value="HTH_LACI_2"/>
    <property type="match status" value="1"/>
</dbReference>
<dbReference type="EMBL" id="JXRP01000006">
    <property type="protein sequence ID" value="KIL52091.1"/>
    <property type="molecule type" value="Genomic_DNA"/>
</dbReference>
<dbReference type="GO" id="GO:0000976">
    <property type="term" value="F:transcription cis-regulatory region binding"/>
    <property type="evidence" value="ECO:0007669"/>
    <property type="project" value="TreeGrafter"/>
</dbReference>
<evidence type="ECO:0000256" key="2">
    <source>
        <dbReference type="ARBA" id="ARBA00023125"/>
    </source>
</evidence>
<dbReference type="InterPro" id="IPR010982">
    <property type="entry name" value="Lambda_DNA-bd_dom_sf"/>
</dbReference>
<dbReference type="PANTHER" id="PTHR30146:SF109">
    <property type="entry name" value="HTH-TYPE TRANSCRIPTIONAL REGULATOR GALS"/>
    <property type="match status" value="1"/>
</dbReference>
<dbReference type="PATRIC" id="fig|889306.3.peg.462"/>
<dbReference type="Gene3D" id="3.40.50.2300">
    <property type="match status" value="2"/>
</dbReference>
<evidence type="ECO:0000259" key="5">
    <source>
        <dbReference type="PROSITE" id="PS50932"/>
    </source>
</evidence>
<dbReference type="CDD" id="cd06267">
    <property type="entry name" value="PBP1_LacI_sugar_binding-like"/>
    <property type="match status" value="1"/>
</dbReference>
<dbReference type="AlphaFoldDB" id="A0A0C2W695"/>
<dbReference type="InterPro" id="IPR000843">
    <property type="entry name" value="HTH_LacI"/>
</dbReference>
<dbReference type="PROSITE" id="PS00356">
    <property type="entry name" value="HTH_LACI_1"/>
    <property type="match status" value="1"/>
</dbReference>
<dbReference type="PANTHER" id="PTHR30146">
    <property type="entry name" value="LACI-RELATED TRANSCRIPTIONAL REPRESSOR"/>
    <property type="match status" value="1"/>
</dbReference>
<feature type="region of interest" description="Disordered" evidence="4">
    <location>
        <begin position="315"/>
        <end position="338"/>
    </location>
</feature>
<accession>A0A0C2W695</accession>
<keyword evidence="1" id="KW-0805">Transcription regulation</keyword>
<keyword evidence="8" id="KW-1185">Reference proteome</keyword>
<keyword evidence="3" id="KW-0804">Transcription</keyword>
<dbReference type="InterPro" id="IPR046335">
    <property type="entry name" value="LacI/GalR-like_sensor"/>
</dbReference>
<dbReference type="SUPFAM" id="SSF53822">
    <property type="entry name" value="Periplasmic binding protein-like I"/>
    <property type="match status" value="1"/>
</dbReference>